<evidence type="ECO:0000259" key="9">
    <source>
        <dbReference type="PROSITE" id="PS50893"/>
    </source>
</evidence>
<dbReference type="GO" id="GO:0043190">
    <property type="term" value="C:ATP-binding cassette (ABC) transporter complex"/>
    <property type="evidence" value="ECO:0007669"/>
    <property type="project" value="TreeGrafter"/>
</dbReference>
<feature type="domain" description="ABC transporter" evidence="9">
    <location>
        <begin position="288"/>
        <end position="499"/>
    </location>
</feature>
<dbReference type="SUPFAM" id="SSF52540">
    <property type="entry name" value="P-loop containing nucleoside triphosphate hydrolases"/>
    <property type="match status" value="2"/>
</dbReference>
<dbReference type="RefSeq" id="WP_201312008.1">
    <property type="nucleotide sequence ID" value="NZ_BLYI01000062.1"/>
</dbReference>
<feature type="domain" description="ABC transporter" evidence="9">
    <location>
        <begin position="2"/>
        <end position="240"/>
    </location>
</feature>
<dbReference type="AlphaFoldDB" id="A0A916QD50"/>
<dbReference type="InterPro" id="IPR027417">
    <property type="entry name" value="P-loop_NTPase"/>
</dbReference>
<evidence type="ECO:0000256" key="1">
    <source>
        <dbReference type="ARBA" id="ARBA00004202"/>
    </source>
</evidence>
<sequence length="517" mass="58639">MYQIKHLSFQYAMAEKEALRDISMEIEEGTLTLLTGPSGSGKSTLLRHLKKELMPAGRRSGSIWYKGTDLKQLEPERSAAEIGYLFQNPSHQMVMDTVWHEIAFGLENLGTPYGQMKRTVAEIVNYCNLQRIYDRPVCDLSGGEKQLVNLAALAAMHPKVLLLDEPAAWLDPAGKKSFLAMVEMLQKEFQMTIVMASHDLEDIMEKADQCIFLKDGQILAEGTPVHAAEKLWEQGKDMEAFLPQTIRLSKRIKGTPDFSMASLRRTMQKVPYEIIYRKECKVSGDLVLKVRGMYAGCQEREILKNFSMDLRQGEFLAVLGANGSGKTTLLKCISGQMKRSGKVRMKGRCAVLPQEAELLFAKDRLEDDLKENMREEPCQLEEYIDLFGLREQLGRHPYDLSGGQQQMAALIKVLMADPDILMLDEPTKGMDRFHKMKLGRILKILCSRGKSILCVTHDMEFAAAFADRVGMMFDGKLEGMERPRDFFTGNYFYTTMVAKITRDMPKPAVLPEEVRYL</sequence>
<evidence type="ECO:0000313" key="10">
    <source>
        <dbReference type="EMBL" id="GFO86354.1"/>
    </source>
</evidence>
<comment type="caution">
    <text evidence="10">The sequence shown here is derived from an EMBL/GenBank/DDBJ whole genome shotgun (WGS) entry which is preliminary data.</text>
</comment>
<dbReference type="PROSITE" id="PS50893">
    <property type="entry name" value="ABC_TRANSPORTER_2"/>
    <property type="match status" value="2"/>
</dbReference>
<evidence type="ECO:0000256" key="2">
    <source>
        <dbReference type="ARBA" id="ARBA00005417"/>
    </source>
</evidence>
<dbReference type="InterPro" id="IPR015856">
    <property type="entry name" value="ABC_transpr_CbiO/EcfA_su"/>
</dbReference>
<name>A0A916QD50_9FIRM</name>
<dbReference type="GO" id="GO:0042626">
    <property type="term" value="F:ATPase-coupled transmembrane transporter activity"/>
    <property type="evidence" value="ECO:0007669"/>
    <property type="project" value="TreeGrafter"/>
</dbReference>
<dbReference type="GO" id="GO:0016887">
    <property type="term" value="F:ATP hydrolysis activity"/>
    <property type="evidence" value="ECO:0007669"/>
    <property type="project" value="InterPro"/>
</dbReference>
<evidence type="ECO:0000313" key="11">
    <source>
        <dbReference type="Proteomes" id="UP000613208"/>
    </source>
</evidence>
<dbReference type="Proteomes" id="UP000613208">
    <property type="component" value="Unassembled WGS sequence"/>
</dbReference>
<dbReference type="PANTHER" id="PTHR43553">
    <property type="entry name" value="HEAVY METAL TRANSPORTER"/>
    <property type="match status" value="1"/>
</dbReference>
<dbReference type="InterPro" id="IPR003439">
    <property type="entry name" value="ABC_transporter-like_ATP-bd"/>
</dbReference>
<dbReference type="CDD" id="cd03225">
    <property type="entry name" value="ABC_cobalt_CbiO_domain1"/>
    <property type="match status" value="2"/>
</dbReference>
<dbReference type="PANTHER" id="PTHR43553:SF27">
    <property type="entry name" value="ENERGY-COUPLING FACTOR TRANSPORTER ATP-BINDING PROTEIN ECFA2"/>
    <property type="match status" value="1"/>
</dbReference>
<comment type="subcellular location">
    <subcellularLocation>
        <location evidence="1">Cell membrane</location>
        <topology evidence="1">Peripheral membrane protein</topology>
    </subcellularLocation>
</comment>
<evidence type="ECO:0000256" key="5">
    <source>
        <dbReference type="ARBA" id="ARBA00022741"/>
    </source>
</evidence>
<dbReference type="SMART" id="SM00382">
    <property type="entry name" value="AAA"/>
    <property type="match status" value="2"/>
</dbReference>
<proteinExistence type="inferred from homology"/>
<accession>A0A916QD50</accession>
<dbReference type="PROSITE" id="PS00211">
    <property type="entry name" value="ABC_TRANSPORTER_1"/>
    <property type="match status" value="2"/>
</dbReference>
<dbReference type="InterPro" id="IPR003593">
    <property type="entry name" value="AAA+_ATPase"/>
</dbReference>
<comment type="similarity">
    <text evidence="2">Belongs to the ABC transporter superfamily.</text>
</comment>
<dbReference type="InterPro" id="IPR017871">
    <property type="entry name" value="ABC_transporter-like_CS"/>
</dbReference>
<evidence type="ECO:0000256" key="4">
    <source>
        <dbReference type="ARBA" id="ARBA00022475"/>
    </source>
</evidence>
<keyword evidence="11" id="KW-1185">Reference proteome</keyword>
<gene>
    <name evidence="10" type="ORF">ANBU17_27010</name>
</gene>
<dbReference type="Gene3D" id="3.40.50.300">
    <property type="entry name" value="P-loop containing nucleotide triphosphate hydrolases"/>
    <property type="match status" value="2"/>
</dbReference>
<dbReference type="EMBL" id="BLYI01000062">
    <property type="protein sequence ID" value="GFO86354.1"/>
    <property type="molecule type" value="Genomic_DNA"/>
</dbReference>
<evidence type="ECO:0000256" key="8">
    <source>
        <dbReference type="ARBA" id="ARBA00023136"/>
    </source>
</evidence>
<keyword evidence="8" id="KW-0472">Membrane</keyword>
<dbReference type="Pfam" id="PF00005">
    <property type="entry name" value="ABC_tran"/>
    <property type="match status" value="2"/>
</dbReference>
<evidence type="ECO:0000256" key="7">
    <source>
        <dbReference type="ARBA" id="ARBA00022967"/>
    </source>
</evidence>
<evidence type="ECO:0000256" key="6">
    <source>
        <dbReference type="ARBA" id="ARBA00022840"/>
    </source>
</evidence>
<reference evidence="10" key="1">
    <citation type="submission" date="2020-06" db="EMBL/GenBank/DDBJ databases">
        <title>Characterization of fructooligosaccharide metabolism and fructooligosaccharide-degrading enzymes in human commensal butyrate producers.</title>
        <authorList>
            <person name="Tanno H."/>
            <person name="Fujii T."/>
            <person name="Hirano K."/>
            <person name="Maeno S."/>
            <person name="Tonozuka T."/>
            <person name="Sakamoto M."/>
            <person name="Ohkuma M."/>
            <person name="Tochio T."/>
            <person name="Endo A."/>
        </authorList>
    </citation>
    <scope>NUCLEOTIDE SEQUENCE</scope>
    <source>
        <strain evidence="10">JCM 17466</strain>
    </source>
</reference>
<keyword evidence="3" id="KW-0813">Transport</keyword>
<organism evidence="10 11">
    <name type="scientific">Anaerostipes butyraticus</name>
    <dbReference type="NCBI Taxonomy" id="645466"/>
    <lineage>
        <taxon>Bacteria</taxon>
        <taxon>Bacillati</taxon>
        <taxon>Bacillota</taxon>
        <taxon>Clostridia</taxon>
        <taxon>Lachnospirales</taxon>
        <taxon>Lachnospiraceae</taxon>
        <taxon>Anaerostipes</taxon>
    </lineage>
</organism>
<keyword evidence="7" id="KW-1278">Translocase</keyword>
<protein>
    <submittedName>
        <fullName evidence="10">ABC transporter</fullName>
    </submittedName>
</protein>
<keyword evidence="5" id="KW-0547">Nucleotide-binding</keyword>
<keyword evidence="6" id="KW-0067">ATP-binding</keyword>
<keyword evidence="4" id="KW-1003">Cell membrane</keyword>
<dbReference type="InterPro" id="IPR050095">
    <property type="entry name" value="ECF_ABC_transporter_ATP-bd"/>
</dbReference>
<dbReference type="GO" id="GO:0005524">
    <property type="term" value="F:ATP binding"/>
    <property type="evidence" value="ECO:0007669"/>
    <property type="project" value="UniProtKB-KW"/>
</dbReference>
<evidence type="ECO:0000256" key="3">
    <source>
        <dbReference type="ARBA" id="ARBA00022448"/>
    </source>
</evidence>